<evidence type="ECO:0000256" key="3">
    <source>
        <dbReference type="ARBA" id="ARBA00006678"/>
    </source>
</evidence>
<dbReference type="GO" id="GO:0000467">
    <property type="term" value="P:exonucleolytic trimming to generate mature 3'-end of 5.8S rRNA from tricistronic rRNA transcript (SSU-rRNA, 5.8S rRNA, LSU-rRNA)"/>
    <property type="evidence" value="ECO:0007669"/>
    <property type="project" value="TreeGrafter"/>
</dbReference>
<accession>A0A8S3Z2G0</accession>
<dbReference type="InterPro" id="IPR001247">
    <property type="entry name" value="ExoRNase_PH_dom1"/>
</dbReference>
<protein>
    <recommendedName>
        <fullName evidence="4">Exosome complex component RRP45</fullName>
    </recommendedName>
    <alternativeName>
        <fullName evidence="10">Exosome component 9</fullName>
    </alternativeName>
</protein>
<dbReference type="Proteomes" id="UP000678393">
    <property type="component" value="Unassembled WGS sequence"/>
</dbReference>
<feature type="domain" description="Exoribonuclease phosphorolytic" evidence="12">
    <location>
        <begin position="32"/>
        <end position="163"/>
    </location>
</feature>
<proteinExistence type="inferred from homology"/>
<organism evidence="14 15">
    <name type="scientific">Candidula unifasciata</name>
    <dbReference type="NCBI Taxonomy" id="100452"/>
    <lineage>
        <taxon>Eukaryota</taxon>
        <taxon>Metazoa</taxon>
        <taxon>Spiralia</taxon>
        <taxon>Lophotrochozoa</taxon>
        <taxon>Mollusca</taxon>
        <taxon>Gastropoda</taxon>
        <taxon>Heterobranchia</taxon>
        <taxon>Euthyneura</taxon>
        <taxon>Panpulmonata</taxon>
        <taxon>Eupulmonata</taxon>
        <taxon>Stylommatophora</taxon>
        <taxon>Helicina</taxon>
        <taxon>Helicoidea</taxon>
        <taxon>Geomitridae</taxon>
        <taxon>Candidula</taxon>
    </lineage>
</organism>
<keyword evidence="8" id="KW-0694">RNA-binding</keyword>
<evidence type="ECO:0000256" key="2">
    <source>
        <dbReference type="ARBA" id="ARBA00004604"/>
    </source>
</evidence>
<evidence type="ECO:0000256" key="11">
    <source>
        <dbReference type="SAM" id="MobiDB-lite"/>
    </source>
</evidence>
<keyword evidence="9" id="KW-0539">Nucleus</keyword>
<evidence type="ECO:0000256" key="1">
    <source>
        <dbReference type="ARBA" id="ARBA00004496"/>
    </source>
</evidence>
<evidence type="ECO:0000256" key="5">
    <source>
        <dbReference type="ARBA" id="ARBA00022490"/>
    </source>
</evidence>
<dbReference type="GO" id="GO:0071038">
    <property type="term" value="P:TRAMP-dependent tRNA surveillance pathway"/>
    <property type="evidence" value="ECO:0007669"/>
    <property type="project" value="TreeGrafter"/>
</dbReference>
<dbReference type="InterPro" id="IPR033100">
    <property type="entry name" value="Rrp45"/>
</dbReference>
<dbReference type="GO" id="GO:0005730">
    <property type="term" value="C:nucleolus"/>
    <property type="evidence" value="ECO:0007669"/>
    <property type="project" value="UniProtKB-SubCell"/>
</dbReference>
<dbReference type="GO" id="GO:0016075">
    <property type="term" value="P:rRNA catabolic process"/>
    <property type="evidence" value="ECO:0007669"/>
    <property type="project" value="TreeGrafter"/>
</dbReference>
<dbReference type="InterPro" id="IPR027408">
    <property type="entry name" value="PNPase/RNase_PH_dom_sf"/>
</dbReference>
<dbReference type="Pfam" id="PF01138">
    <property type="entry name" value="RNase_PH"/>
    <property type="match status" value="1"/>
</dbReference>
<keyword evidence="15" id="KW-1185">Reference proteome</keyword>
<dbReference type="GO" id="GO:0000176">
    <property type="term" value="C:nuclear exosome (RNase complex)"/>
    <property type="evidence" value="ECO:0007669"/>
    <property type="project" value="TreeGrafter"/>
</dbReference>
<dbReference type="AlphaFoldDB" id="A0A8S3Z2G0"/>
<keyword evidence="5" id="KW-0963">Cytoplasm</keyword>
<dbReference type="FunFam" id="3.30.230.70:FF:000005">
    <property type="entry name" value="Exosome complex component RRP45"/>
    <property type="match status" value="1"/>
</dbReference>
<evidence type="ECO:0000256" key="9">
    <source>
        <dbReference type="ARBA" id="ARBA00023242"/>
    </source>
</evidence>
<evidence type="ECO:0000259" key="12">
    <source>
        <dbReference type="Pfam" id="PF01138"/>
    </source>
</evidence>
<reference evidence="14" key="1">
    <citation type="submission" date="2021-04" db="EMBL/GenBank/DDBJ databases">
        <authorList>
            <consortium name="Molecular Ecology Group"/>
        </authorList>
    </citation>
    <scope>NUCLEOTIDE SEQUENCE</scope>
</reference>
<dbReference type="Gene3D" id="3.30.230.70">
    <property type="entry name" value="GHMP Kinase, N-terminal domain"/>
    <property type="match status" value="1"/>
</dbReference>
<dbReference type="InterPro" id="IPR015847">
    <property type="entry name" value="ExoRNase_PH_dom2"/>
</dbReference>
<evidence type="ECO:0000256" key="7">
    <source>
        <dbReference type="ARBA" id="ARBA00022835"/>
    </source>
</evidence>
<evidence type="ECO:0000259" key="13">
    <source>
        <dbReference type="Pfam" id="PF03725"/>
    </source>
</evidence>
<dbReference type="SUPFAM" id="SSF54211">
    <property type="entry name" value="Ribosomal protein S5 domain 2-like"/>
    <property type="match status" value="1"/>
</dbReference>
<evidence type="ECO:0000256" key="10">
    <source>
        <dbReference type="ARBA" id="ARBA00032660"/>
    </source>
</evidence>
<dbReference type="InterPro" id="IPR050590">
    <property type="entry name" value="Exosome_comp_Rrp42_subfam"/>
</dbReference>
<name>A0A8S3Z2G0_9EUPU</name>
<dbReference type="CDD" id="cd11368">
    <property type="entry name" value="RNase_PH_RRP45"/>
    <property type="match status" value="1"/>
</dbReference>
<sequence length="335" mass="37288">MRETPLSNCEKDFILKNIAEKKRLDGRQAYDYRDVRIAFGVSLGCCHVEIGTTRVLAQVSCEVGQPKQTRPHDGVLFVNVELSPMACPSFEVGRQTQEGVELSRLMERCLKESRCMDLESLCIVAGEKAWHVRVDIHVLNNEGNILDCSSIAAIAALAHFRRPDVTVLGEEITIHSMEDRNPVPLSIHHMPLLVSFAFFSQGKFMLVDPSEKEEKVTEGKLVIGMNKYREICTLQLTGQMLLLKDQVLRCSNIAVTKVARLTELIHEALDNDKQARSKGEKHGFAEMITGDKITANRQPAKVVPSDANEDSSMESEESEMSSLSDGGEAADMEIE</sequence>
<dbReference type="GO" id="GO:0034473">
    <property type="term" value="P:U1 snRNA 3'-end processing"/>
    <property type="evidence" value="ECO:0007669"/>
    <property type="project" value="TreeGrafter"/>
</dbReference>
<dbReference type="PANTHER" id="PTHR11097:SF14">
    <property type="entry name" value="EXOSOME COMPLEX COMPONENT RRP45"/>
    <property type="match status" value="1"/>
</dbReference>
<dbReference type="EMBL" id="CAJHNH020001558">
    <property type="protein sequence ID" value="CAG5123584.1"/>
    <property type="molecule type" value="Genomic_DNA"/>
</dbReference>
<feature type="compositionally biased region" description="Acidic residues" evidence="11">
    <location>
        <begin position="307"/>
        <end position="319"/>
    </location>
</feature>
<dbReference type="GO" id="GO:0034476">
    <property type="term" value="P:U5 snRNA 3'-end processing"/>
    <property type="evidence" value="ECO:0007669"/>
    <property type="project" value="TreeGrafter"/>
</dbReference>
<dbReference type="InterPro" id="IPR036345">
    <property type="entry name" value="ExoRNase_PH_dom2_sf"/>
</dbReference>
<evidence type="ECO:0000313" key="14">
    <source>
        <dbReference type="EMBL" id="CAG5123584.1"/>
    </source>
</evidence>
<dbReference type="GO" id="GO:0000177">
    <property type="term" value="C:cytoplasmic exosome (RNase complex)"/>
    <property type="evidence" value="ECO:0007669"/>
    <property type="project" value="TreeGrafter"/>
</dbReference>
<dbReference type="GO" id="GO:0071028">
    <property type="term" value="P:nuclear mRNA surveillance"/>
    <property type="evidence" value="ECO:0007669"/>
    <property type="project" value="TreeGrafter"/>
</dbReference>
<keyword evidence="6" id="KW-0698">rRNA processing</keyword>
<dbReference type="GO" id="GO:0071035">
    <property type="term" value="P:nuclear polyadenylation-dependent rRNA catabolic process"/>
    <property type="evidence" value="ECO:0007669"/>
    <property type="project" value="TreeGrafter"/>
</dbReference>
<dbReference type="GO" id="GO:0035925">
    <property type="term" value="F:mRNA 3'-UTR AU-rich region binding"/>
    <property type="evidence" value="ECO:0007669"/>
    <property type="project" value="TreeGrafter"/>
</dbReference>
<dbReference type="SUPFAM" id="SSF55666">
    <property type="entry name" value="Ribonuclease PH domain 2-like"/>
    <property type="match status" value="1"/>
</dbReference>
<comment type="caution">
    <text evidence="14">The sequence shown here is derived from an EMBL/GenBank/DDBJ whole genome shotgun (WGS) entry which is preliminary data.</text>
</comment>
<dbReference type="Pfam" id="PF03725">
    <property type="entry name" value="RNase_PH_C"/>
    <property type="match status" value="1"/>
</dbReference>
<evidence type="ECO:0000256" key="8">
    <source>
        <dbReference type="ARBA" id="ARBA00022884"/>
    </source>
</evidence>
<feature type="region of interest" description="Disordered" evidence="11">
    <location>
        <begin position="288"/>
        <end position="335"/>
    </location>
</feature>
<dbReference type="InterPro" id="IPR020568">
    <property type="entry name" value="Ribosomal_Su5_D2-typ_SF"/>
</dbReference>
<evidence type="ECO:0000256" key="4">
    <source>
        <dbReference type="ARBA" id="ARBA00019572"/>
    </source>
</evidence>
<keyword evidence="7" id="KW-0271">Exosome</keyword>
<feature type="non-terminal residue" evidence="14">
    <location>
        <position position="1"/>
    </location>
</feature>
<dbReference type="OrthoDB" id="10264038at2759"/>
<evidence type="ECO:0000256" key="6">
    <source>
        <dbReference type="ARBA" id="ARBA00022552"/>
    </source>
</evidence>
<comment type="subcellular location">
    <subcellularLocation>
        <location evidence="1">Cytoplasm</location>
    </subcellularLocation>
    <subcellularLocation>
        <location evidence="2">Nucleus</location>
        <location evidence="2">Nucleolus</location>
    </subcellularLocation>
</comment>
<dbReference type="GO" id="GO:0034475">
    <property type="term" value="P:U4 snRNA 3'-end processing"/>
    <property type="evidence" value="ECO:0007669"/>
    <property type="project" value="TreeGrafter"/>
</dbReference>
<comment type="similarity">
    <text evidence="3">Belongs to the RNase PH family.</text>
</comment>
<feature type="domain" description="Exoribonuclease phosphorolytic" evidence="13">
    <location>
        <begin position="189"/>
        <end position="255"/>
    </location>
</feature>
<gene>
    <name evidence="14" type="ORF">CUNI_LOCUS9142</name>
</gene>
<dbReference type="PANTHER" id="PTHR11097">
    <property type="entry name" value="EXOSOME COMPLEX EXONUCLEASE RIBOSOMAL RNA PROCESSING PROTEIN"/>
    <property type="match status" value="1"/>
</dbReference>
<evidence type="ECO:0000313" key="15">
    <source>
        <dbReference type="Proteomes" id="UP000678393"/>
    </source>
</evidence>